<dbReference type="RefSeq" id="WP_284401851.1">
    <property type="nucleotide sequence ID" value="NZ_BSNQ01000009.1"/>
</dbReference>
<evidence type="ECO:0000313" key="2">
    <source>
        <dbReference type="EMBL" id="MFK2874458.1"/>
    </source>
</evidence>
<accession>A0ABW8IY70</accession>
<name>A0ABW8IY70_9GAMM</name>
<dbReference type="EMBL" id="JADIKG010000012">
    <property type="protein sequence ID" value="MFK2874458.1"/>
    <property type="molecule type" value="Genomic_DNA"/>
</dbReference>
<dbReference type="Proteomes" id="UP001620405">
    <property type="component" value="Unassembled WGS sequence"/>
</dbReference>
<comment type="caution">
    <text evidence="2">The sequence shown here is derived from an EMBL/GenBank/DDBJ whole genome shotgun (WGS) entry which is preliminary data.</text>
</comment>
<keyword evidence="1" id="KW-0812">Transmembrane</keyword>
<organism evidence="2 3">
    <name type="scientific">Dyella lipolytica</name>
    <dbReference type="NCBI Taxonomy" id="1867835"/>
    <lineage>
        <taxon>Bacteria</taxon>
        <taxon>Pseudomonadati</taxon>
        <taxon>Pseudomonadota</taxon>
        <taxon>Gammaproteobacteria</taxon>
        <taxon>Lysobacterales</taxon>
        <taxon>Rhodanobacteraceae</taxon>
        <taxon>Dyella</taxon>
    </lineage>
</organism>
<reference evidence="2 3" key="1">
    <citation type="submission" date="2020-10" db="EMBL/GenBank/DDBJ databases">
        <title>Phylogeny of dyella-like bacteria.</title>
        <authorList>
            <person name="Fu J."/>
        </authorList>
    </citation>
    <scope>NUCLEOTIDE SEQUENCE [LARGE SCALE GENOMIC DNA]</scope>
    <source>
        <strain evidence="2 3">DHOB07</strain>
    </source>
</reference>
<evidence type="ECO:0000313" key="3">
    <source>
        <dbReference type="Proteomes" id="UP001620405"/>
    </source>
</evidence>
<feature type="transmembrane region" description="Helical" evidence="1">
    <location>
        <begin position="12"/>
        <end position="31"/>
    </location>
</feature>
<evidence type="ECO:0000256" key="1">
    <source>
        <dbReference type="SAM" id="Phobius"/>
    </source>
</evidence>
<sequence>MVSLFAADAVLVFHLAFILFSGLGALLALRWRWIPVLQLPAAAWGFFVEITGRSCPLTRLENYFLARAGHAGYEGDFLQHYLLGTIYPAGLTRDIQFMLAAVVVATNLCVYAWLLYRRARRR</sequence>
<gene>
    <name evidence="2" type="ORF">ISP13_13015</name>
</gene>
<keyword evidence="1" id="KW-0472">Membrane</keyword>
<keyword evidence="1" id="KW-1133">Transmembrane helix</keyword>
<dbReference type="Pfam" id="PF10861">
    <property type="entry name" value="DUF2784"/>
    <property type="match status" value="1"/>
</dbReference>
<proteinExistence type="predicted"/>
<dbReference type="InterPro" id="IPR021218">
    <property type="entry name" value="DUF2784"/>
</dbReference>
<feature type="transmembrane region" description="Helical" evidence="1">
    <location>
        <begin position="95"/>
        <end position="116"/>
    </location>
</feature>
<keyword evidence="3" id="KW-1185">Reference proteome</keyword>
<protein>
    <submittedName>
        <fullName evidence="2">DUF2784 domain-containing protein</fullName>
    </submittedName>
</protein>